<feature type="binding site" evidence="18">
    <location>
        <position position="121"/>
    </location>
    <ligand>
        <name>substrate</name>
    </ligand>
</feature>
<dbReference type="PROSITE" id="PS51481">
    <property type="entry name" value="DHAK"/>
    <property type="match status" value="1"/>
</dbReference>
<dbReference type="FunFam" id="3.40.50.10440:FF:000001">
    <property type="entry name" value="Dihydroxyacetone kinase, DhaK subunit"/>
    <property type="match status" value="1"/>
</dbReference>
<dbReference type="EC" id="2.7.1.29" evidence="4"/>
<dbReference type="SUPFAM" id="SSF82549">
    <property type="entry name" value="DAK1/DegV-like"/>
    <property type="match status" value="1"/>
</dbReference>
<dbReference type="EMBL" id="CR382138">
    <property type="protein sequence ID" value="CAG88710.1"/>
    <property type="molecule type" value="Genomic_DNA"/>
</dbReference>
<evidence type="ECO:0000256" key="11">
    <source>
        <dbReference type="ARBA" id="ARBA00047974"/>
    </source>
</evidence>
<dbReference type="Pfam" id="PF02733">
    <property type="entry name" value="Dak1"/>
    <property type="match status" value="1"/>
</dbReference>
<feature type="active site" description="Tele-hemiaminal-histidine intermediate" evidence="17">
    <location>
        <position position="232"/>
    </location>
</feature>
<dbReference type="GO" id="GO:0019588">
    <property type="term" value="P:anaerobic glycerol catabolic process"/>
    <property type="evidence" value="ECO:0007669"/>
    <property type="project" value="UniProtKB-UniPathway"/>
</dbReference>
<evidence type="ECO:0000256" key="12">
    <source>
        <dbReference type="ARBA" id="ARBA00048898"/>
    </source>
</evidence>
<evidence type="ECO:0000256" key="7">
    <source>
        <dbReference type="ARBA" id="ARBA00022741"/>
    </source>
</evidence>
<dbReference type="GO" id="GO:0050354">
    <property type="term" value="F:triokinase activity"/>
    <property type="evidence" value="ECO:0007669"/>
    <property type="project" value="UniProtKB-EC"/>
</dbReference>
<dbReference type="UniPathway" id="UPA00617">
    <property type="reaction ID" value="UER00669"/>
</dbReference>
<dbReference type="PROSITE" id="PS51480">
    <property type="entry name" value="DHAL"/>
    <property type="match status" value="1"/>
</dbReference>
<evidence type="ECO:0000256" key="16">
    <source>
        <dbReference type="ARBA" id="ARBA00083754"/>
    </source>
</evidence>
<keyword evidence="8" id="KW-0418">Kinase</keyword>
<dbReference type="KEGG" id="dha:DEHA2F01034g"/>
<evidence type="ECO:0000256" key="8">
    <source>
        <dbReference type="ARBA" id="ARBA00022777"/>
    </source>
</evidence>
<keyword evidence="22" id="KW-1185">Reference proteome</keyword>
<protein>
    <recommendedName>
        <fullName evidence="13">Dihydroxyacetone kinase</fullName>
        <ecNumber evidence="5">2.7.1.28</ecNumber>
        <ecNumber evidence="4">2.7.1.29</ecNumber>
    </recommendedName>
    <alternativeName>
        <fullName evidence="14">Glycerone kinase</fullName>
    </alternativeName>
    <alternativeName>
        <fullName evidence="15">Triokinase</fullName>
    </alternativeName>
    <alternativeName>
        <fullName evidence="16">Triose kinase</fullName>
    </alternativeName>
</protein>
<dbReference type="SUPFAM" id="SSF101473">
    <property type="entry name" value="DhaL-like"/>
    <property type="match status" value="1"/>
</dbReference>
<sequence length="607" mass="65124">MSLAKHWGYSKDLVLENLKGLAAANPKISLIPAEKTVVYNDSLQSKGNKNINRIMVISGGGSGHEPLHAGFVGVNALDAAVSGSIFASPSAKQIFAAIKSISSKQNNSKGTLVIVKNYTGDVLHFGLAVERAKAHGYKIDMIIVGDDAAVGRSKGGMVGRRALAATALVHKIVGSAASEIEDLSRLKILGDSVANNTVTIGATLDHCSVPGRDIANFEPIGQNDAEIGLGIHNETSVKKVNPVPMIDSLVQDLLEFLLNENDKDRYFVPFDLSNDETVLLVNNLGGTSTLEMYAITNCVIETLYQQYSLRPKKVIVGEFATSLNAPGFSITLLNVSCASKQSQISISHIMSYLDLPTDAPGWKAHPCGFGLERDINIETSINGIDSFVKSQLKLSREQQTDFRSSLVNGLEKLLDKEPSITFYDTVAGDGDCGETLASGANGILESLRNNEICFEDPVYSISQIANIVEDKMGGTSGGLYSIFLTSLIKHLQDCTTLNLCEMFASSLHNALYQGLYKYTRARVGGRTLIDALEPFVNTFNDTLNFSKAAQAAIDGSESTRKLAAKFGRASYVNEQEFKQFDEEGGLPDPGAIGLATLIAGFAGVDYN</sequence>
<evidence type="ECO:0000256" key="2">
    <source>
        <dbReference type="ARBA" id="ARBA00004778"/>
    </source>
</evidence>
<feature type="binding site" evidence="18">
    <location>
        <position position="116"/>
    </location>
    <ligand>
        <name>substrate</name>
    </ligand>
</feature>
<evidence type="ECO:0000256" key="4">
    <source>
        <dbReference type="ARBA" id="ARBA00012107"/>
    </source>
</evidence>
<dbReference type="Gene3D" id="3.30.1180.20">
    <property type="entry name" value="Dihydroxyacetone kinase, domain 2"/>
    <property type="match status" value="1"/>
</dbReference>
<dbReference type="PANTHER" id="PTHR28629:SF4">
    <property type="entry name" value="TRIOKINASE_FMN CYCLASE"/>
    <property type="match status" value="1"/>
</dbReference>
<dbReference type="PANTHER" id="PTHR28629">
    <property type="entry name" value="TRIOKINASE/FMN CYCLASE"/>
    <property type="match status" value="1"/>
</dbReference>
<keyword evidence="9" id="KW-0319">Glycerol metabolism</keyword>
<evidence type="ECO:0000256" key="13">
    <source>
        <dbReference type="ARBA" id="ARBA00068178"/>
    </source>
</evidence>
<keyword evidence="7" id="KW-0547">Nucleotide-binding</keyword>
<dbReference type="SMART" id="SM01120">
    <property type="entry name" value="Dak2"/>
    <property type="match status" value="1"/>
</dbReference>
<feature type="binding site" evidence="18">
    <location>
        <begin position="61"/>
        <end position="64"/>
    </location>
    <ligand>
        <name>substrate</name>
    </ligand>
</feature>
<dbReference type="InterPro" id="IPR012734">
    <property type="entry name" value="DhaK_ATP"/>
</dbReference>
<dbReference type="Pfam" id="PF02734">
    <property type="entry name" value="Dak2"/>
    <property type="match status" value="1"/>
</dbReference>
<reference evidence="21 22" key="1">
    <citation type="journal article" date="2004" name="Nature">
        <title>Genome evolution in yeasts.</title>
        <authorList>
            <consortium name="Genolevures"/>
            <person name="Dujon B."/>
            <person name="Sherman D."/>
            <person name="Fischer G."/>
            <person name="Durrens P."/>
            <person name="Casaregola S."/>
            <person name="Lafontaine I."/>
            <person name="de Montigny J."/>
            <person name="Marck C."/>
            <person name="Neuveglise C."/>
            <person name="Talla E."/>
            <person name="Goffard N."/>
            <person name="Frangeul L."/>
            <person name="Aigle M."/>
            <person name="Anthouard V."/>
            <person name="Babour A."/>
            <person name="Barbe V."/>
            <person name="Barnay S."/>
            <person name="Blanchin S."/>
            <person name="Beckerich J.M."/>
            <person name="Beyne E."/>
            <person name="Bleykasten C."/>
            <person name="Boisrame A."/>
            <person name="Boyer J."/>
            <person name="Cattolico L."/>
            <person name="Confanioleri F."/>
            <person name="de Daruvar A."/>
            <person name="Despons L."/>
            <person name="Fabre E."/>
            <person name="Fairhead C."/>
            <person name="Ferry-Dumazet H."/>
            <person name="Groppi A."/>
            <person name="Hantraye F."/>
            <person name="Hennequin C."/>
            <person name="Jauniaux N."/>
            <person name="Joyet P."/>
            <person name="Kachouri R."/>
            <person name="Kerrest A."/>
            <person name="Koszul R."/>
            <person name="Lemaire M."/>
            <person name="Lesur I."/>
            <person name="Ma L."/>
            <person name="Muller H."/>
            <person name="Nicaud J.M."/>
            <person name="Nikolski M."/>
            <person name="Oztas S."/>
            <person name="Ozier-Kalogeropoulos O."/>
            <person name="Pellenz S."/>
            <person name="Potier S."/>
            <person name="Richard G.F."/>
            <person name="Straub M.L."/>
            <person name="Suleau A."/>
            <person name="Swennene D."/>
            <person name="Tekaia F."/>
            <person name="Wesolowski-Louvel M."/>
            <person name="Westhof E."/>
            <person name="Wirth B."/>
            <person name="Zeniou-Meyer M."/>
            <person name="Zivanovic I."/>
            <person name="Bolotin-Fukuhara M."/>
            <person name="Thierry A."/>
            <person name="Bouchier C."/>
            <person name="Caudron B."/>
            <person name="Scarpelli C."/>
            <person name="Gaillardin C."/>
            <person name="Weissenbach J."/>
            <person name="Wincker P."/>
            <person name="Souciet J.L."/>
        </authorList>
    </citation>
    <scope>NUCLEOTIDE SEQUENCE [LARGE SCALE GENOMIC DNA]</scope>
    <source>
        <strain evidence="22">ATCC 36239 / CBS 767 / BCRC 21394 / JCM 1990 / NBRC 0083 / IGC 2968</strain>
    </source>
</reference>
<evidence type="ECO:0000256" key="18">
    <source>
        <dbReference type="PIRSR" id="PIRSR612734-2"/>
    </source>
</evidence>
<evidence type="ECO:0000256" key="15">
    <source>
        <dbReference type="ARBA" id="ARBA00079901"/>
    </source>
</evidence>
<comment type="pathway">
    <text evidence="2">Polyol metabolism; glycerol fermentation; glycerone phosphate from glycerol (oxidative route): step 2/2.</text>
</comment>
<dbReference type="FunCoup" id="Q6BN14">
    <property type="interactions" value="424"/>
</dbReference>
<dbReference type="eggNOG" id="KOG2426">
    <property type="taxonomic scope" value="Eukaryota"/>
</dbReference>
<dbReference type="Gene3D" id="3.40.50.10440">
    <property type="entry name" value="Dihydroxyacetone kinase, domain 1"/>
    <property type="match status" value="1"/>
</dbReference>
<comment type="function">
    <text evidence="1">Catalyzes both the phosphorylation of dihydroxyacetone and of glyceraldehyde.</text>
</comment>
<evidence type="ECO:0000256" key="14">
    <source>
        <dbReference type="ARBA" id="ARBA00075491"/>
    </source>
</evidence>
<feature type="domain" description="DhaK" evidence="20">
    <location>
        <begin position="9"/>
        <end position="362"/>
    </location>
</feature>
<organism evidence="21 22">
    <name type="scientific">Debaryomyces hansenii (strain ATCC 36239 / CBS 767 / BCRC 21394 / JCM 1990 / NBRC 0083 / IGC 2968)</name>
    <name type="common">Yeast</name>
    <name type="synonym">Torulaspora hansenii</name>
    <dbReference type="NCBI Taxonomy" id="284592"/>
    <lineage>
        <taxon>Eukaryota</taxon>
        <taxon>Fungi</taxon>
        <taxon>Dikarya</taxon>
        <taxon>Ascomycota</taxon>
        <taxon>Saccharomycotina</taxon>
        <taxon>Pichiomycetes</taxon>
        <taxon>Debaryomycetaceae</taxon>
        <taxon>Debaryomyces</taxon>
    </lineage>
</organism>
<dbReference type="OrthoDB" id="1724672at2759"/>
<dbReference type="InterPro" id="IPR036117">
    <property type="entry name" value="DhaL_dom_sf"/>
</dbReference>
<dbReference type="OMA" id="ALNMNGF"/>
<evidence type="ECO:0000256" key="17">
    <source>
        <dbReference type="PIRSR" id="PIRSR612734-1"/>
    </source>
</evidence>
<evidence type="ECO:0000313" key="21">
    <source>
        <dbReference type="EMBL" id="CAG88710.1"/>
    </source>
</evidence>
<feature type="domain" description="DhaL" evidence="19">
    <location>
        <begin position="400"/>
        <end position="603"/>
    </location>
</feature>
<comment type="similarity">
    <text evidence="3">Belongs to the dihydroxyacetone kinase (DAK) family.</text>
</comment>
<dbReference type="HOGENOM" id="CLU_017054_6_0_1"/>
<gene>
    <name evidence="21" type="ordered locus">DEHA2F01034g</name>
</gene>
<comment type="catalytic activity">
    <reaction evidence="11">
        <text>D-glyceraldehyde + ATP = D-glyceraldehyde 3-phosphate + ADP + H(+)</text>
        <dbReference type="Rhea" id="RHEA:13941"/>
        <dbReference type="ChEBI" id="CHEBI:15378"/>
        <dbReference type="ChEBI" id="CHEBI:17378"/>
        <dbReference type="ChEBI" id="CHEBI:30616"/>
        <dbReference type="ChEBI" id="CHEBI:59776"/>
        <dbReference type="ChEBI" id="CHEBI:456216"/>
        <dbReference type="EC" id="2.7.1.28"/>
    </reaction>
</comment>
<dbReference type="FunFam" id="3.30.1180.20:FF:000001">
    <property type="entry name" value="Dihydroxyacetone kinase 1"/>
    <property type="match status" value="1"/>
</dbReference>
<dbReference type="Proteomes" id="UP000000599">
    <property type="component" value="Chromosome F"/>
</dbReference>
<proteinExistence type="inferred from homology"/>
<dbReference type="InParanoid" id="Q6BN14"/>
<dbReference type="InterPro" id="IPR050861">
    <property type="entry name" value="Dihydroxyacetone_Kinase"/>
</dbReference>
<dbReference type="RefSeq" id="XP_460406.1">
    <property type="nucleotide sequence ID" value="XM_460406.1"/>
</dbReference>
<dbReference type="GO" id="GO:0005829">
    <property type="term" value="C:cytosol"/>
    <property type="evidence" value="ECO:0007669"/>
    <property type="project" value="TreeGrafter"/>
</dbReference>
<dbReference type="EC" id="2.7.1.28" evidence="5"/>
<dbReference type="Gene3D" id="1.25.40.340">
    <property type="match status" value="1"/>
</dbReference>
<evidence type="ECO:0000256" key="3">
    <source>
        <dbReference type="ARBA" id="ARBA00008757"/>
    </source>
</evidence>
<name>Q6BN14_DEBHA</name>
<dbReference type="InterPro" id="IPR004007">
    <property type="entry name" value="DhaL_dom"/>
</dbReference>
<evidence type="ECO:0000256" key="1">
    <source>
        <dbReference type="ARBA" id="ARBA00003264"/>
    </source>
</evidence>
<dbReference type="GO" id="GO:0061610">
    <property type="term" value="P:glycerol to glycerone phosphate metabolic process"/>
    <property type="evidence" value="ECO:0007669"/>
    <property type="project" value="UniProtKB-ARBA"/>
</dbReference>
<evidence type="ECO:0000313" key="22">
    <source>
        <dbReference type="Proteomes" id="UP000000599"/>
    </source>
</evidence>
<evidence type="ECO:0000256" key="10">
    <source>
        <dbReference type="ARBA" id="ARBA00022840"/>
    </source>
</evidence>
<keyword evidence="10" id="KW-0067">ATP-binding</keyword>
<evidence type="ECO:0000256" key="6">
    <source>
        <dbReference type="ARBA" id="ARBA00022679"/>
    </source>
</evidence>
<dbReference type="AlphaFoldDB" id="Q6BN14"/>
<dbReference type="GeneID" id="2903806"/>
<evidence type="ECO:0000256" key="9">
    <source>
        <dbReference type="ARBA" id="ARBA00022798"/>
    </source>
</evidence>
<dbReference type="GO" id="GO:0005524">
    <property type="term" value="F:ATP binding"/>
    <property type="evidence" value="ECO:0007669"/>
    <property type="project" value="UniProtKB-KW"/>
</dbReference>
<evidence type="ECO:0000259" key="20">
    <source>
        <dbReference type="PROSITE" id="PS51481"/>
    </source>
</evidence>
<keyword evidence="6" id="KW-0808">Transferase</keyword>
<dbReference type="STRING" id="284592.Q6BN14"/>
<evidence type="ECO:0000256" key="5">
    <source>
        <dbReference type="ARBA" id="ARBA00012110"/>
    </source>
</evidence>
<dbReference type="InterPro" id="IPR004006">
    <property type="entry name" value="DhaK_dom"/>
</dbReference>
<evidence type="ECO:0000259" key="19">
    <source>
        <dbReference type="PROSITE" id="PS51480"/>
    </source>
</evidence>
<dbReference type="FunFam" id="1.25.40.340:FF:000001">
    <property type="entry name" value="Dihydroxyacetone kinase 1"/>
    <property type="match status" value="1"/>
</dbReference>
<comment type="catalytic activity">
    <reaction evidence="12">
        <text>dihydroxyacetone + ATP = dihydroxyacetone phosphate + ADP + H(+)</text>
        <dbReference type="Rhea" id="RHEA:15773"/>
        <dbReference type="ChEBI" id="CHEBI:15378"/>
        <dbReference type="ChEBI" id="CHEBI:16016"/>
        <dbReference type="ChEBI" id="CHEBI:30616"/>
        <dbReference type="ChEBI" id="CHEBI:57642"/>
        <dbReference type="ChEBI" id="CHEBI:456216"/>
        <dbReference type="EC" id="2.7.1.29"/>
    </reaction>
</comment>
<dbReference type="NCBIfam" id="TIGR02361">
    <property type="entry name" value="dak_ATP"/>
    <property type="match status" value="1"/>
</dbReference>
<dbReference type="GO" id="GO:0004371">
    <property type="term" value="F:glycerone kinase activity"/>
    <property type="evidence" value="ECO:0007669"/>
    <property type="project" value="UniProtKB-EC"/>
</dbReference>
<accession>Q6BN14</accession>